<dbReference type="VEuPathDB" id="FungiDB:BDV34DRAFT_189730"/>
<dbReference type="Proteomes" id="UP000326532">
    <property type="component" value="Unassembled WGS sequence"/>
</dbReference>
<keyword evidence="1" id="KW-1133">Transmembrane helix</keyword>
<evidence type="ECO:0000313" key="2">
    <source>
        <dbReference type="EMBL" id="KAB8208910.1"/>
    </source>
</evidence>
<organism evidence="2 3">
    <name type="scientific">Aspergillus parasiticus</name>
    <dbReference type="NCBI Taxonomy" id="5067"/>
    <lineage>
        <taxon>Eukaryota</taxon>
        <taxon>Fungi</taxon>
        <taxon>Dikarya</taxon>
        <taxon>Ascomycota</taxon>
        <taxon>Pezizomycotina</taxon>
        <taxon>Eurotiomycetes</taxon>
        <taxon>Eurotiomycetidae</taxon>
        <taxon>Eurotiales</taxon>
        <taxon>Aspergillaceae</taxon>
        <taxon>Aspergillus</taxon>
        <taxon>Aspergillus subgen. Circumdati</taxon>
    </lineage>
</organism>
<protein>
    <submittedName>
        <fullName evidence="2">Uncharacterized protein</fullName>
    </submittedName>
</protein>
<name>A0A5N6DXS3_ASPPA</name>
<keyword evidence="1" id="KW-0812">Transmembrane</keyword>
<feature type="transmembrane region" description="Helical" evidence="1">
    <location>
        <begin position="52"/>
        <end position="74"/>
    </location>
</feature>
<reference evidence="2 3" key="1">
    <citation type="submission" date="2019-04" db="EMBL/GenBank/DDBJ databases">
        <title>Fungal friends and foes A comparative genomics study of 23 Aspergillus species from section Flavi.</title>
        <authorList>
            <consortium name="DOE Joint Genome Institute"/>
            <person name="Kjaerbolling I."/>
            <person name="Vesth T.C."/>
            <person name="Frisvad J.C."/>
            <person name="Nybo J.L."/>
            <person name="Theobald S."/>
            <person name="Kildgaard S."/>
            <person name="Petersen T.I."/>
            <person name="Kuo A."/>
            <person name="Sato A."/>
            <person name="Lyhne E.K."/>
            <person name="Kogle M.E."/>
            <person name="Wiebenga A."/>
            <person name="Kun R.S."/>
            <person name="Lubbers R.J."/>
            <person name="Makela M.R."/>
            <person name="Barry K."/>
            <person name="Chovatia M."/>
            <person name="Clum A."/>
            <person name="Daum C."/>
            <person name="Haridas S."/>
            <person name="He G."/>
            <person name="LaButti K."/>
            <person name="Lipzen A."/>
            <person name="Mondo S."/>
            <person name="Pangilinan J."/>
            <person name="Riley R."/>
            <person name="Salamov A."/>
            <person name="Simmons B.A."/>
            <person name="Magnuson J.K."/>
            <person name="Henrissat B."/>
            <person name="Mortensen U.H."/>
            <person name="Larsen T.O."/>
            <person name="De vries R.P."/>
            <person name="Grigoriev I.V."/>
            <person name="Machida M."/>
            <person name="Baker S.E."/>
            <person name="Andersen M.R."/>
        </authorList>
    </citation>
    <scope>NUCLEOTIDE SEQUENCE [LARGE SCALE GENOMIC DNA]</scope>
    <source>
        <strain evidence="2 3">CBS 117618</strain>
    </source>
</reference>
<dbReference type="AlphaFoldDB" id="A0A5N6DXS3"/>
<keyword evidence="3" id="KW-1185">Reference proteome</keyword>
<proteinExistence type="predicted"/>
<accession>A0A5N6DXS3</accession>
<sequence length="77" mass="8566">MRENRGQRGEFYHVDGESVGVIGQNSFTSAVSLYPGVVLTGRWPSSRFCHSGILIVDIIFTCFSGLVLLCMTKLPWK</sequence>
<dbReference type="EMBL" id="ML734949">
    <property type="protein sequence ID" value="KAB8208910.1"/>
    <property type="molecule type" value="Genomic_DNA"/>
</dbReference>
<evidence type="ECO:0000313" key="3">
    <source>
        <dbReference type="Proteomes" id="UP000326532"/>
    </source>
</evidence>
<keyword evidence="1" id="KW-0472">Membrane</keyword>
<evidence type="ECO:0000256" key="1">
    <source>
        <dbReference type="SAM" id="Phobius"/>
    </source>
</evidence>
<gene>
    <name evidence="2" type="ORF">BDV34DRAFT_189730</name>
</gene>